<dbReference type="InterPro" id="IPR027417">
    <property type="entry name" value="P-loop_NTPase"/>
</dbReference>
<dbReference type="Pfam" id="PF13173">
    <property type="entry name" value="AAA_14"/>
    <property type="match status" value="1"/>
</dbReference>
<dbReference type="SUPFAM" id="SSF52540">
    <property type="entry name" value="P-loop containing nucleoside triphosphate hydrolases"/>
    <property type="match status" value="1"/>
</dbReference>
<dbReference type="InterPro" id="IPR025420">
    <property type="entry name" value="DUF4143"/>
</dbReference>
<dbReference type="KEGG" id="mend:L6E24_04500"/>
<evidence type="ECO:0000313" key="4">
    <source>
        <dbReference type="Proteomes" id="UP001060368"/>
    </source>
</evidence>
<feature type="domain" description="DUF4143" evidence="2">
    <location>
        <begin position="233"/>
        <end position="379"/>
    </location>
</feature>
<dbReference type="EMBL" id="CP096115">
    <property type="protein sequence ID" value="UUX93392.1"/>
    <property type="molecule type" value="Genomic_DNA"/>
</dbReference>
<accession>A0A9E7PQ64</accession>
<dbReference type="GO" id="GO:0005524">
    <property type="term" value="F:ATP binding"/>
    <property type="evidence" value="ECO:0007669"/>
    <property type="project" value="UniProtKB-KW"/>
</dbReference>
<organism evidence="3 4">
    <name type="scientific">Methanoplanus endosymbiosus</name>
    <dbReference type="NCBI Taxonomy" id="33865"/>
    <lineage>
        <taxon>Archaea</taxon>
        <taxon>Methanobacteriati</taxon>
        <taxon>Methanobacteriota</taxon>
        <taxon>Stenosarchaea group</taxon>
        <taxon>Methanomicrobia</taxon>
        <taxon>Methanomicrobiales</taxon>
        <taxon>Methanomicrobiaceae</taxon>
        <taxon>Methanoplanus</taxon>
    </lineage>
</organism>
<dbReference type="Gene3D" id="3.40.50.300">
    <property type="entry name" value="P-loop containing nucleotide triphosphate hydrolases"/>
    <property type="match status" value="1"/>
</dbReference>
<dbReference type="GeneID" id="74306930"/>
<protein>
    <submittedName>
        <fullName evidence="3">ATP-binding protein</fullName>
    </submittedName>
</protein>
<dbReference type="PANTHER" id="PTHR33295:SF19">
    <property type="entry name" value="ARCHAEAL ATPASE"/>
    <property type="match status" value="1"/>
</dbReference>
<dbReference type="InterPro" id="IPR041682">
    <property type="entry name" value="AAA_14"/>
</dbReference>
<keyword evidence="3" id="KW-0067">ATP-binding</keyword>
<name>A0A9E7PQ64_9EURY</name>
<dbReference type="Proteomes" id="UP001060368">
    <property type="component" value="Chromosome"/>
</dbReference>
<evidence type="ECO:0000313" key="3">
    <source>
        <dbReference type="EMBL" id="UUX93392.1"/>
    </source>
</evidence>
<dbReference type="PANTHER" id="PTHR33295">
    <property type="entry name" value="ATPASE"/>
    <property type="match status" value="1"/>
</dbReference>
<proteinExistence type="predicted"/>
<dbReference type="AlphaFoldDB" id="A0A9E7PQ64"/>
<reference evidence="3" key="1">
    <citation type="submission" date="2022-04" db="EMBL/GenBank/DDBJ databases">
        <title>Complete genome of Methanoplanus endosymbiosus DSM 3599.</title>
        <authorList>
            <person name="Chen S.-C."/>
            <person name="You Y.-T."/>
            <person name="Zhou Y.-Z."/>
            <person name="Lai M.-C."/>
        </authorList>
    </citation>
    <scope>NUCLEOTIDE SEQUENCE</scope>
    <source>
        <strain evidence="3">DSM 3599</strain>
    </source>
</reference>
<gene>
    <name evidence="3" type="ORF">L6E24_04500</name>
</gene>
<feature type="domain" description="AAA" evidence="1">
    <location>
        <begin position="41"/>
        <end position="173"/>
    </location>
</feature>
<keyword evidence="3" id="KW-0547">Nucleotide-binding</keyword>
<dbReference type="RefSeq" id="WP_257743531.1">
    <property type="nucleotide sequence ID" value="NZ_CP096115.1"/>
</dbReference>
<keyword evidence="4" id="KW-1185">Reference proteome</keyword>
<evidence type="ECO:0000259" key="2">
    <source>
        <dbReference type="Pfam" id="PF13635"/>
    </source>
</evidence>
<evidence type="ECO:0000259" key="1">
    <source>
        <dbReference type="Pfam" id="PF13173"/>
    </source>
</evidence>
<dbReference type="Pfam" id="PF13635">
    <property type="entry name" value="DUF4143"/>
    <property type="match status" value="1"/>
</dbReference>
<sequence length="449" mass="51772">MPKCLDLLVSFNPWWRGEMLKTGIIREKYFQKIRKYLDTGEILVLNGVRRSGKTTILFQTVDELVLKRGVSPEKILFVNCDDPLLSEFENPLETVIDTYRKDVYAGDDVWLILDEVQSIDGWERWIKSYYDRKLFKIIISGSSSYLMDSGLSALLSGRYLPVSVYPLDFSEYLMFKGFDYSKDPVALAGDKYKIINHLSDYLKSGGFPQVVLQDDEEIRNDYLRVYYDSIVYRDIVRIQNVRNQKALSLLLVYFFSNFTSVYSYRNLSDVLQVDGGTIREYIHFAEMAKILFEVRYFSYSLKTQERNQKKIYCIDNGLRNSVSFAFSKDVGRLAENLVFVELMRRGFSPYYWKKTGTGKEADFVIKKRDGSLQAINVTYTDDIKERETAGLIEFSGEFSEKCQIGKSSGFTGAVDLLLLTKDTEGELDGGIRMVPLWKWLLSPDSSGSV</sequence>